<evidence type="ECO:0000313" key="1">
    <source>
        <dbReference type="EMBL" id="GMH15201.1"/>
    </source>
</evidence>
<evidence type="ECO:0000313" key="2">
    <source>
        <dbReference type="Proteomes" id="UP001279734"/>
    </source>
</evidence>
<dbReference type="Proteomes" id="UP001279734">
    <property type="component" value="Unassembled WGS sequence"/>
</dbReference>
<dbReference type="GO" id="GO:0016811">
    <property type="term" value="F:hydrolase activity, acting on carbon-nitrogen (but not peptide) bonds, in linear amides"/>
    <property type="evidence" value="ECO:0007669"/>
    <property type="project" value="InterPro"/>
</dbReference>
<keyword evidence="2" id="KW-1185">Reference proteome</keyword>
<dbReference type="InterPro" id="IPR029062">
    <property type="entry name" value="Class_I_gatase-like"/>
</dbReference>
<dbReference type="AlphaFoldDB" id="A0AAD3SRT6"/>
<reference evidence="1" key="1">
    <citation type="submission" date="2023-05" db="EMBL/GenBank/DDBJ databases">
        <title>Nepenthes gracilis genome sequencing.</title>
        <authorList>
            <person name="Fukushima K."/>
        </authorList>
    </citation>
    <scope>NUCLEOTIDE SEQUENCE</scope>
    <source>
        <strain evidence="1">SING2019-196</strain>
    </source>
</reference>
<comment type="caution">
    <text evidence="1">The sequence shown here is derived from an EMBL/GenBank/DDBJ whole genome shotgun (WGS) entry which is preliminary data.</text>
</comment>
<dbReference type="Gene3D" id="3.40.50.880">
    <property type="match status" value="1"/>
</dbReference>
<dbReference type="PANTHER" id="PTHR43235">
    <property type="entry name" value="GLUTAMINE AMIDOTRANSFERASE PB2B2.05-RELATED"/>
    <property type="match status" value="1"/>
</dbReference>
<dbReference type="InterPro" id="IPR011697">
    <property type="entry name" value="Peptidase_C26"/>
</dbReference>
<organism evidence="1 2">
    <name type="scientific">Nepenthes gracilis</name>
    <name type="common">Slender pitcher plant</name>
    <dbReference type="NCBI Taxonomy" id="150966"/>
    <lineage>
        <taxon>Eukaryota</taxon>
        <taxon>Viridiplantae</taxon>
        <taxon>Streptophyta</taxon>
        <taxon>Embryophyta</taxon>
        <taxon>Tracheophyta</taxon>
        <taxon>Spermatophyta</taxon>
        <taxon>Magnoliopsida</taxon>
        <taxon>eudicotyledons</taxon>
        <taxon>Gunneridae</taxon>
        <taxon>Pentapetalae</taxon>
        <taxon>Caryophyllales</taxon>
        <taxon>Nepenthaceae</taxon>
        <taxon>Nepenthes</taxon>
    </lineage>
</organism>
<accession>A0AAD3SRT6</accession>
<dbReference type="PROSITE" id="PS51273">
    <property type="entry name" value="GATASE_TYPE_1"/>
    <property type="match status" value="1"/>
</dbReference>
<name>A0AAD3SRT6_NEPGR</name>
<dbReference type="EMBL" id="BSYO01000015">
    <property type="protein sequence ID" value="GMH15201.1"/>
    <property type="molecule type" value="Genomic_DNA"/>
</dbReference>
<proteinExistence type="predicted"/>
<protein>
    <submittedName>
        <fullName evidence="1">Uncharacterized protein</fullName>
    </submittedName>
</protein>
<dbReference type="SUPFAM" id="SSF52317">
    <property type="entry name" value="Class I glutamine amidotransferase-like"/>
    <property type="match status" value="1"/>
</dbReference>
<dbReference type="GO" id="GO:0005829">
    <property type="term" value="C:cytosol"/>
    <property type="evidence" value="ECO:0007669"/>
    <property type="project" value="TreeGrafter"/>
</dbReference>
<gene>
    <name evidence="1" type="ORF">Nepgr_017042</name>
</gene>
<dbReference type="PANTHER" id="PTHR43235:SF10">
    <property type="entry name" value="GLUTAMINE AMIDOTRANSFERASE PB2B2.05"/>
    <property type="match status" value="1"/>
</dbReference>
<sequence length="429" mass="48895">MASNSDLSMILPRVLIVSRRALRKNKFVDFVGEYHLDLIVSYGAVPVIVPRVSGVSMLLESFEPIHGVLLCEGEDIDPSLYDAELSSLTSQELEEIRRAHASDTAIDREKDSIELTLAKLCLERNIPYLGICRGSQVLNVACGGTLYQDVEKGLSRKCPQSQRVSHINYDNYDGHRHRVKVVEDTPLHQWFKESLDVNEMEILVNSYHHQGVKKLAQRFVPMAIAPDGLIEGFYDPDAYNPEEGKFIMGLQFHPERMRLSNSDDFDYPGCPLAYKEFVKAVTTYEKKLSSSANMPRGAKLDQELENKRKMIARSFSIAKSMYTAGRRSILAQKSDLEAGAVFLEENTALSLQQEKRLKQMGATVRNSSAYSWKLKMKTEREKIARQLIRKMTIEQLTDTMSFYHRMWNICSEVLETKLQLLDNDNGRLD</sequence>
<dbReference type="CDD" id="cd01745">
    <property type="entry name" value="GATase1_2"/>
    <property type="match status" value="1"/>
</dbReference>
<dbReference type="Pfam" id="PF07722">
    <property type="entry name" value="Peptidase_C26"/>
    <property type="match status" value="1"/>
</dbReference>
<dbReference type="InterPro" id="IPR044668">
    <property type="entry name" value="PuuD-like"/>
</dbReference>